<dbReference type="PANTHER" id="PTHR28520">
    <property type="entry name" value="MITOTIC-SPINDLE ORGANIZING PROTEIN 1"/>
    <property type="match status" value="1"/>
</dbReference>
<evidence type="ECO:0008006" key="7">
    <source>
        <dbReference type="Google" id="ProtNLM"/>
    </source>
</evidence>
<protein>
    <recommendedName>
        <fullName evidence="7">Mitotic-spindle organizing protein 1</fullName>
    </recommendedName>
</protein>
<keyword evidence="6" id="KW-1185">Reference proteome</keyword>
<evidence type="ECO:0000256" key="4">
    <source>
        <dbReference type="ARBA" id="ARBA00023212"/>
    </source>
</evidence>
<organism evidence="5 6">
    <name type="scientific">Megalurothrips usitatus</name>
    <name type="common">bean blossom thrips</name>
    <dbReference type="NCBI Taxonomy" id="439358"/>
    <lineage>
        <taxon>Eukaryota</taxon>
        <taxon>Metazoa</taxon>
        <taxon>Ecdysozoa</taxon>
        <taxon>Arthropoda</taxon>
        <taxon>Hexapoda</taxon>
        <taxon>Insecta</taxon>
        <taxon>Pterygota</taxon>
        <taxon>Neoptera</taxon>
        <taxon>Paraneoptera</taxon>
        <taxon>Thysanoptera</taxon>
        <taxon>Terebrantia</taxon>
        <taxon>Thripoidea</taxon>
        <taxon>Thripidae</taxon>
        <taxon>Megalurothrips</taxon>
    </lineage>
</organism>
<evidence type="ECO:0000256" key="1">
    <source>
        <dbReference type="ARBA" id="ARBA00004267"/>
    </source>
</evidence>
<dbReference type="EMBL" id="JAPTSV010000005">
    <property type="protein sequence ID" value="KAJ1528096.1"/>
    <property type="molecule type" value="Genomic_DNA"/>
</dbReference>
<dbReference type="GO" id="GO:0051415">
    <property type="term" value="P:microtubule nucleation by interphase microtubule organizing center"/>
    <property type="evidence" value="ECO:0007669"/>
    <property type="project" value="TreeGrafter"/>
</dbReference>
<dbReference type="Proteomes" id="UP001075354">
    <property type="component" value="Chromosome 5"/>
</dbReference>
<dbReference type="GO" id="GO:0031021">
    <property type="term" value="C:interphase microtubule organizing center"/>
    <property type="evidence" value="ECO:0007669"/>
    <property type="project" value="TreeGrafter"/>
</dbReference>
<keyword evidence="3" id="KW-0963">Cytoplasm</keyword>
<dbReference type="GO" id="GO:0033566">
    <property type="term" value="P:gamma-tubulin complex localization"/>
    <property type="evidence" value="ECO:0007669"/>
    <property type="project" value="InterPro"/>
</dbReference>
<sequence length="82" mass="8887">MADTSDPTRAREALALLSRISQLLNTGLDKESLAICIRLCEAGVHPEALAKAILEVRREINAVKNEANSSTEDKGTVSRQLL</sequence>
<dbReference type="InterPro" id="IPR022214">
    <property type="entry name" value="MZT1"/>
</dbReference>
<evidence type="ECO:0000313" key="6">
    <source>
        <dbReference type="Proteomes" id="UP001075354"/>
    </source>
</evidence>
<dbReference type="GO" id="GO:0000931">
    <property type="term" value="C:gamma-tubulin ring complex"/>
    <property type="evidence" value="ECO:0007669"/>
    <property type="project" value="InterPro"/>
</dbReference>
<proteinExistence type="inferred from homology"/>
<name>A0AAV7XTN2_9NEOP</name>
<gene>
    <name evidence="5" type="ORF">ONE63_008012</name>
</gene>
<comment type="caution">
    <text evidence="5">The sequence shown here is derived from an EMBL/GenBank/DDBJ whole genome shotgun (WGS) entry which is preliminary data.</text>
</comment>
<dbReference type="AlphaFoldDB" id="A0AAV7XTN2"/>
<evidence type="ECO:0000256" key="3">
    <source>
        <dbReference type="ARBA" id="ARBA00022490"/>
    </source>
</evidence>
<accession>A0AAV7XTN2</accession>
<dbReference type="Pfam" id="PF12554">
    <property type="entry name" value="MOZART1"/>
    <property type="match status" value="1"/>
</dbReference>
<dbReference type="GO" id="GO:0005819">
    <property type="term" value="C:spindle"/>
    <property type="evidence" value="ECO:0007669"/>
    <property type="project" value="TreeGrafter"/>
</dbReference>
<keyword evidence="4" id="KW-0206">Cytoskeleton</keyword>
<dbReference type="PANTHER" id="PTHR28520:SF2">
    <property type="entry name" value="MITOTIC-SPINDLE ORGANIZING PROTEIN 1"/>
    <property type="match status" value="1"/>
</dbReference>
<comment type="subcellular location">
    <subcellularLocation>
        <location evidence="1">Cytoplasm</location>
        <location evidence="1">Cytoskeleton</location>
        <location evidence="1">Microtubule organizing center</location>
    </subcellularLocation>
</comment>
<comment type="similarity">
    <text evidence="2">Belongs to the MOZART1 family.</text>
</comment>
<reference evidence="5" key="1">
    <citation type="submission" date="2022-12" db="EMBL/GenBank/DDBJ databases">
        <title>Chromosome-level genome assembly of the bean flower thrips Megalurothrips usitatus.</title>
        <authorList>
            <person name="Ma L."/>
            <person name="Liu Q."/>
            <person name="Li H."/>
            <person name="Cai W."/>
        </authorList>
    </citation>
    <scope>NUCLEOTIDE SEQUENCE</scope>
    <source>
        <strain evidence="5">Cailab_2022a</strain>
    </source>
</reference>
<evidence type="ECO:0000313" key="5">
    <source>
        <dbReference type="EMBL" id="KAJ1528096.1"/>
    </source>
</evidence>
<dbReference type="GO" id="GO:0090307">
    <property type="term" value="P:mitotic spindle assembly"/>
    <property type="evidence" value="ECO:0007669"/>
    <property type="project" value="TreeGrafter"/>
</dbReference>
<evidence type="ECO:0000256" key="2">
    <source>
        <dbReference type="ARBA" id="ARBA00011015"/>
    </source>
</evidence>